<keyword evidence="4" id="KW-1185">Reference proteome</keyword>
<dbReference type="Proteomes" id="UP001220530">
    <property type="component" value="Chromosome"/>
</dbReference>
<dbReference type="CDD" id="cd00408">
    <property type="entry name" value="DHDPS-like"/>
    <property type="match status" value="1"/>
</dbReference>
<dbReference type="SMART" id="SM01130">
    <property type="entry name" value="DHDPS"/>
    <property type="match status" value="1"/>
</dbReference>
<keyword evidence="2" id="KW-0456">Lyase</keyword>
<evidence type="ECO:0000313" key="3">
    <source>
        <dbReference type="EMBL" id="WDR02175.1"/>
    </source>
</evidence>
<accession>A0ABY7YML1</accession>
<comment type="similarity">
    <text evidence="1">Belongs to the DapA family.</text>
</comment>
<dbReference type="Pfam" id="PF00701">
    <property type="entry name" value="DHDPS"/>
    <property type="match status" value="1"/>
</dbReference>
<evidence type="ECO:0000313" key="4">
    <source>
        <dbReference type="Proteomes" id="UP001220530"/>
    </source>
</evidence>
<organism evidence="3 4">
    <name type="scientific">Devosia algicola</name>
    <dbReference type="NCBI Taxonomy" id="3026418"/>
    <lineage>
        <taxon>Bacteria</taxon>
        <taxon>Pseudomonadati</taxon>
        <taxon>Pseudomonadota</taxon>
        <taxon>Alphaproteobacteria</taxon>
        <taxon>Hyphomicrobiales</taxon>
        <taxon>Devosiaceae</taxon>
        <taxon>Devosia</taxon>
    </lineage>
</organism>
<dbReference type="PANTHER" id="PTHR12128">
    <property type="entry name" value="DIHYDRODIPICOLINATE SYNTHASE"/>
    <property type="match status" value="1"/>
</dbReference>
<gene>
    <name evidence="3" type="ORF">PSQ19_16215</name>
</gene>
<proteinExistence type="inferred from homology"/>
<dbReference type="EMBL" id="CP118246">
    <property type="protein sequence ID" value="WDR02175.1"/>
    <property type="molecule type" value="Genomic_DNA"/>
</dbReference>
<reference evidence="3 4" key="1">
    <citation type="submission" date="2023-02" db="EMBL/GenBank/DDBJ databases">
        <title>Devosia algicola sp. nov., isolated from the phycosphere of marine algae.</title>
        <authorList>
            <person name="Kim J.M."/>
            <person name="Lee J.K."/>
            <person name="Choi B.J."/>
            <person name="Bayburt H."/>
            <person name="Jeon C.O."/>
        </authorList>
    </citation>
    <scope>NUCLEOTIDE SEQUENCE [LARGE SCALE GENOMIC DNA]</scope>
    <source>
        <strain evidence="3 4">G20-9</strain>
    </source>
</reference>
<dbReference type="SUPFAM" id="SSF51569">
    <property type="entry name" value="Aldolase"/>
    <property type="match status" value="1"/>
</dbReference>
<dbReference type="Gene3D" id="3.20.20.70">
    <property type="entry name" value="Aldolase class I"/>
    <property type="match status" value="1"/>
</dbReference>
<evidence type="ECO:0000256" key="2">
    <source>
        <dbReference type="ARBA" id="ARBA00023239"/>
    </source>
</evidence>
<dbReference type="InterPro" id="IPR013785">
    <property type="entry name" value="Aldolase_TIM"/>
</dbReference>
<evidence type="ECO:0000256" key="1">
    <source>
        <dbReference type="ARBA" id="ARBA00007592"/>
    </source>
</evidence>
<protein>
    <submittedName>
        <fullName evidence="3">Dihydrodipicolinate synthase family protein</fullName>
    </submittedName>
</protein>
<dbReference type="InterPro" id="IPR002220">
    <property type="entry name" value="DapA-like"/>
</dbReference>
<dbReference type="PANTHER" id="PTHR12128:SF66">
    <property type="entry name" value="4-HYDROXY-2-OXOGLUTARATE ALDOLASE, MITOCHONDRIAL"/>
    <property type="match status" value="1"/>
</dbReference>
<sequence>MTSAATLTHGVYPILYALFNANGQLWREGMRRQMAYCLEMKVAGIATLGLATEVRNLSATERRTVLEWNLEDIAGRVPLAVTIFAPTADQQRDDLSAAAAAGADWAIIQPPTEARDSDDLMRLFSKLIDHAALPVAIQNAPAFVGVGLDPVQLAELARRHPNLVGVKQEVSAVDTAALRDMLGDRLSIFSGRGGLEPCRRIAGRYSWPHSRTRICGPSNRHLALGRCRQDR</sequence>
<name>A0ABY7YML1_9HYPH</name>
<dbReference type="RefSeq" id="WP_282218582.1">
    <property type="nucleotide sequence ID" value="NZ_CP118246.1"/>
</dbReference>